<keyword evidence="3" id="KW-0378">Hydrolase</keyword>
<dbReference type="SUPFAM" id="SSF69360">
    <property type="entry name" value="Cell wall binding repeat"/>
    <property type="match status" value="1"/>
</dbReference>
<dbReference type="Pfam" id="PF01183">
    <property type="entry name" value="Glyco_hydro_25"/>
    <property type="match status" value="1"/>
</dbReference>
<dbReference type="InterPro" id="IPR018337">
    <property type="entry name" value="Cell_wall/Cho-bd_repeat"/>
</dbReference>
<evidence type="ECO:0000256" key="1">
    <source>
        <dbReference type="ARBA" id="ARBA00010646"/>
    </source>
</evidence>
<comment type="similarity">
    <text evidence="1">Belongs to the glycosyl hydrolase 25 family.</text>
</comment>
<organism evidence="6 7">
    <name type="scientific">Ligilactobacillus ubinensis</name>
    <dbReference type="NCBI Taxonomy" id="2876789"/>
    <lineage>
        <taxon>Bacteria</taxon>
        <taxon>Bacillati</taxon>
        <taxon>Bacillota</taxon>
        <taxon>Bacilli</taxon>
        <taxon>Lactobacillales</taxon>
        <taxon>Lactobacillaceae</taxon>
        <taxon>Ligilactobacillus</taxon>
    </lineage>
</organism>
<proteinExistence type="inferred from homology"/>
<dbReference type="Pfam" id="PF01473">
    <property type="entry name" value="Choline_bind_1"/>
    <property type="match status" value="2"/>
</dbReference>
<keyword evidence="2" id="KW-0677">Repeat</keyword>
<evidence type="ECO:0000256" key="3">
    <source>
        <dbReference type="ARBA" id="ARBA00022801"/>
    </source>
</evidence>
<name>A0A9X2FL76_9LACO</name>
<dbReference type="InterPro" id="IPR018077">
    <property type="entry name" value="Glyco_hydro_fam25_subgr"/>
</dbReference>
<feature type="compositionally biased region" description="Low complexity" evidence="5">
    <location>
        <begin position="259"/>
        <end position="298"/>
    </location>
</feature>
<accession>A0A9X2FL76</accession>
<gene>
    <name evidence="6" type="ORF">LB941_09665</name>
</gene>
<dbReference type="Proteomes" id="UP001139006">
    <property type="component" value="Unassembled WGS sequence"/>
</dbReference>
<dbReference type="RefSeq" id="WP_253361623.1">
    <property type="nucleotide sequence ID" value="NZ_JAIULA010000021.1"/>
</dbReference>
<dbReference type="GO" id="GO:0009253">
    <property type="term" value="P:peptidoglycan catabolic process"/>
    <property type="evidence" value="ECO:0007669"/>
    <property type="project" value="InterPro"/>
</dbReference>
<evidence type="ECO:0000313" key="7">
    <source>
        <dbReference type="Proteomes" id="UP001139006"/>
    </source>
</evidence>
<dbReference type="Pfam" id="PF19127">
    <property type="entry name" value="Choline_bind_3"/>
    <property type="match status" value="2"/>
</dbReference>
<dbReference type="AlphaFoldDB" id="A0A9X2FL76"/>
<dbReference type="Gene3D" id="2.10.270.10">
    <property type="entry name" value="Cholin Binding"/>
    <property type="match status" value="2"/>
</dbReference>
<dbReference type="InterPro" id="IPR002053">
    <property type="entry name" value="Glyco_hydro_25"/>
</dbReference>
<evidence type="ECO:0008006" key="8">
    <source>
        <dbReference type="Google" id="ProtNLM"/>
    </source>
</evidence>
<evidence type="ECO:0000313" key="6">
    <source>
        <dbReference type="EMBL" id="MCP0887597.1"/>
    </source>
</evidence>
<dbReference type="PANTHER" id="PTHR34135:SF2">
    <property type="entry name" value="LYSOZYME"/>
    <property type="match status" value="1"/>
</dbReference>
<keyword evidence="4" id="KW-0326">Glycosidase</keyword>
<dbReference type="PANTHER" id="PTHR34135">
    <property type="entry name" value="LYSOZYME"/>
    <property type="match status" value="1"/>
</dbReference>
<sequence length="443" mass="48314">MKTLGIYFRVDLRQLTLCVGSLLLIFVFNNNIVQATSADTWYIGDSSRPTVMAVDVASYQSGMTQTNYTKLAALGVETVIVKATQGTSYTNPYALKQMQYAANAGMNVAIYQYATYSNTTEAKAQANYLISWLEDNDVNTNILIFSDVEASSATVSTVGTNVSTFQSTLSNAGYTNQGFYASSGYTYLSKLVAVDGKSKGWIAQYPYHPSASSLLNSSYGAWQFASTAMLSGYTGYLDVSYDYTGLLSEGAGSDPFGASSSTTSTSSSTSSSTTSTSSSTSSSATSTSSSSSTSTSSSYTLKTVNGKTYAYKNGKKITGWVTVGTKTYYFRTSDGVMLRSWQTINGKTYYFRTSDGVMLRSWQTINGKTYYFRTSDGVMLRSWQTISGKTYYFRTSDGVMLRSWQTISGKTYYFYTDGKLLRGYQVISGVTYHFNETTGVLIS</sequence>
<keyword evidence="7" id="KW-1185">Reference proteome</keyword>
<evidence type="ECO:0000256" key="5">
    <source>
        <dbReference type="SAM" id="MobiDB-lite"/>
    </source>
</evidence>
<dbReference type="GO" id="GO:0003796">
    <property type="term" value="F:lysozyme activity"/>
    <property type="evidence" value="ECO:0007669"/>
    <property type="project" value="InterPro"/>
</dbReference>
<feature type="region of interest" description="Disordered" evidence="5">
    <location>
        <begin position="258"/>
        <end position="299"/>
    </location>
</feature>
<evidence type="ECO:0000256" key="4">
    <source>
        <dbReference type="ARBA" id="ARBA00023295"/>
    </source>
</evidence>
<comment type="caution">
    <text evidence="6">The sequence shown here is derived from an EMBL/GenBank/DDBJ whole genome shotgun (WGS) entry which is preliminary data.</text>
</comment>
<dbReference type="Gene3D" id="3.20.20.80">
    <property type="entry name" value="Glycosidases"/>
    <property type="match status" value="1"/>
</dbReference>
<evidence type="ECO:0000256" key="2">
    <source>
        <dbReference type="ARBA" id="ARBA00022737"/>
    </source>
</evidence>
<protein>
    <recommendedName>
        <fullName evidence="8">Lysozyme</fullName>
    </recommendedName>
</protein>
<dbReference type="GO" id="GO:0016998">
    <property type="term" value="P:cell wall macromolecule catabolic process"/>
    <property type="evidence" value="ECO:0007669"/>
    <property type="project" value="InterPro"/>
</dbReference>
<dbReference type="EMBL" id="JAIULA010000021">
    <property type="protein sequence ID" value="MCP0887597.1"/>
    <property type="molecule type" value="Genomic_DNA"/>
</dbReference>
<dbReference type="SUPFAM" id="SSF51445">
    <property type="entry name" value="(Trans)glycosidases"/>
    <property type="match status" value="1"/>
</dbReference>
<reference evidence="6 7" key="1">
    <citation type="journal article" date="2023" name="Int. J. Syst. Evol. Microbiol.">
        <title>Ligilactobacillus ubinensis sp. nov., a novel species isolated from the wild ferment of a durian fruit (Durio zibethinus).</title>
        <authorList>
            <person name="Heng Y.C."/>
            <person name="Menon N."/>
            <person name="Chen B."/>
            <person name="Loo B.Z.L."/>
            <person name="Wong G.W.J."/>
            <person name="Lim A.C.H."/>
            <person name="Silvaraju S."/>
            <person name="Kittelmann S."/>
        </authorList>
    </citation>
    <scope>NUCLEOTIDE SEQUENCE [LARGE SCALE GENOMIC DNA]</scope>
    <source>
        <strain evidence="6 7">WILCCON 0076</strain>
    </source>
</reference>
<dbReference type="InterPro" id="IPR017853">
    <property type="entry name" value="GH"/>
</dbReference>
<dbReference type="PROSITE" id="PS51904">
    <property type="entry name" value="GLYCOSYL_HYDROL_F25_2"/>
    <property type="match status" value="1"/>
</dbReference>
<dbReference type="GO" id="GO:0016052">
    <property type="term" value="P:carbohydrate catabolic process"/>
    <property type="evidence" value="ECO:0007669"/>
    <property type="project" value="TreeGrafter"/>
</dbReference>
<dbReference type="SMART" id="SM00641">
    <property type="entry name" value="Glyco_25"/>
    <property type="match status" value="1"/>
</dbReference>